<dbReference type="InterPro" id="IPR041698">
    <property type="entry name" value="Methyltransf_25"/>
</dbReference>
<name>A0A849CC82_9NOCA</name>
<proteinExistence type="predicted"/>
<comment type="caution">
    <text evidence="2">The sequence shown here is derived from an EMBL/GenBank/DDBJ whole genome shotgun (WGS) entry which is preliminary data.</text>
</comment>
<dbReference type="GO" id="GO:0032259">
    <property type="term" value="P:methylation"/>
    <property type="evidence" value="ECO:0007669"/>
    <property type="project" value="UniProtKB-KW"/>
</dbReference>
<keyword evidence="2" id="KW-0808">Transferase</keyword>
<protein>
    <submittedName>
        <fullName evidence="2">Methyltransferase domain-containing protein</fullName>
    </submittedName>
</protein>
<dbReference type="EMBL" id="JABELX010000004">
    <property type="protein sequence ID" value="NNH70591.1"/>
    <property type="molecule type" value="Genomic_DNA"/>
</dbReference>
<dbReference type="GO" id="GO:0008168">
    <property type="term" value="F:methyltransferase activity"/>
    <property type="evidence" value="ECO:0007669"/>
    <property type="project" value="UniProtKB-KW"/>
</dbReference>
<dbReference type="SUPFAM" id="SSF53335">
    <property type="entry name" value="S-adenosyl-L-methionine-dependent methyltransferases"/>
    <property type="match status" value="1"/>
</dbReference>
<dbReference type="PANTHER" id="PTHR44068">
    <property type="entry name" value="ZGC:194242"/>
    <property type="match status" value="1"/>
</dbReference>
<reference evidence="2 3" key="1">
    <citation type="submission" date="2020-05" db="EMBL/GenBank/DDBJ databases">
        <title>MicrobeNet Type strains.</title>
        <authorList>
            <person name="Nicholson A.C."/>
        </authorList>
    </citation>
    <scope>NUCLEOTIDE SEQUENCE [LARGE SCALE GENOMIC DNA]</scope>
    <source>
        <strain evidence="2 3">JCM 3224</strain>
    </source>
</reference>
<accession>A0A849CC82</accession>
<dbReference type="AlphaFoldDB" id="A0A849CC82"/>
<evidence type="ECO:0000313" key="2">
    <source>
        <dbReference type="EMBL" id="NNH70591.1"/>
    </source>
</evidence>
<sequence>MPRPADSELKACCVQAYSGDVVSLLLGESYHPGGFGLTRQLADQLTLRPGGRVLDVACGPGATARLLATEYDVSVDGIDLAPAVLARARADAATAGLADRVRFHEGDSDALPFPADTFDVVICECALCLFPDKQSAAAEFARVLRPGGRIGLTDVIIAESGLPPELTDLTAYISCIADARPADGYIGLLTTAGLRVSTVRNHDHAVTAMLDHIEARIKLLRITAPDTLRANGLDRALAARYLNAARQAVADGSLGYTLMVAEKPR</sequence>
<dbReference type="CDD" id="cd02440">
    <property type="entry name" value="AdoMet_MTases"/>
    <property type="match status" value="1"/>
</dbReference>
<dbReference type="Pfam" id="PF13649">
    <property type="entry name" value="Methyltransf_25"/>
    <property type="match status" value="1"/>
</dbReference>
<evidence type="ECO:0000313" key="3">
    <source>
        <dbReference type="Proteomes" id="UP000586827"/>
    </source>
</evidence>
<dbReference type="Gene3D" id="3.40.50.150">
    <property type="entry name" value="Vaccinia Virus protein VP39"/>
    <property type="match status" value="1"/>
</dbReference>
<dbReference type="InterPro" id="IPR050447">
    <property type="entry name" value="Erg6_SMT_methyltransf"/>
</dbReference>
<dbReference type="Proteomes" id="UP000586827">
    <property type="component" value="Unassembled WGS sequence"/>
</dbReference>
<dbReference type="InterPro" id="IPR029063">
    <property type="entry name" value="SAM-dependent_MTases_sf"/>
</dbReference>
<dbReference type="PANTHER" id="PTHR44068:SF11">
    <property type="entry name" value="GERANYL DIPHOSPHATE 2-C-METHYLTRANSFERASE"/>
    <property type="match status" value="1"/>
</dbReference>
<feature type="domain" description="Methyltransferase" evidence="1">
    <location>
        <begin position="53"/>
        <end position="148"/>
    </location>
</feature>
<gene>
    <name evidence="2" type="ORF">HLB23_12080</name>
</gene>
<keyword evidence="2" id="KW-0489">Methyltransferase</keyword>
<keyword evidence="3" id="KW-1185">Reference proteome</keyword>
<evidence type="ECO:0000259" key="1">
    <source>
        <dbReference type="Pfam" id="PF13649"/>
    </source>
</evidence>
<organism evidence="2 3">
    <name type="scientific">Nocardia uniformis</name>
    <dbReference type="NCBI Taxonomy" id="53432"/>
    <lineage>
        <taxon>Bacteria</taxon>
        <taxon>Bacillati</taxon>
        <taxon>Actinomycetota</taxon>
        <taxon>Actinomycetes</taxon>
        <taxon>Mycobacteriales</taxon>
        <taxon>Nocardiaceae</taxon>
        <taxon>Nocardia</taxon>
    </lineage>
</organism>